<proteinExistence type="predicted"/>
<dbReference type="EMBL" id="JSAM01000131">
    <property type="protein sequence ID" value="KIA76110.1"/>
    <property type="molecule type" value="Genomic_DNA"/>
</dbReference>
<protein>
    <recommendedName>
        <fullName evidence="4">DUF3592 domain-containing protein</fullName>
    </recommendedName>
</protein>
<sequence>MRKNQGWLIFLLIIGLPTFFFSGTALYKLYNYSHLDAKTQAEKIEWSVIKEEPWSILNLVGWGEERYILKVAFEFESEGVFYKKEAYDDSFRFRNEWAAQQEIAQEQNKKHFVWFQSSNPRHANLQKAFPVKECLSAIVLLGIFIYFVCLGFSAVRR</sequence>
<organism evidence="2 3">
    <name type="scientific">Parachlamydia acanthamoebae</name>
    <dbReference type="NCBI Taxonomy" id="83552"/>
    <lineage>
        <taxon>Bacteria</taxon>
        <taxon>Pseudomonadati</taxon>
        <taxon>Chlamydiota</taxon>
        <taxon>Chlamydiia</taxon>
        <taxon>Parachlamydiales</taxon>
        <taxon>Parachlamydiaceae</taxon>
        <taxon>Parachlamydia</taxon>
    </lineage>
</organism>
<evidence type="ECO:0000256" key="1">
    <source>
        <dbReference type="SAM" id="Phobius"/>
    </source>
</evidence>
<gene>
    <name evidence="2" type="ORF">DB43_AU00170</name>
</gene>
<dbReference type="PATRIC" id="fig|83552.4.peg.2793"/>
<accession>A0A0C1C4Q5</accession>
<feature type="transmembrane region" description="Helical" evidence="1">
    <location>
        <begin position="7"/>
        <end position="27"/>
    </location>
</feature>
<name>A0A0C1C4Q5_9BACT</name>
<evidence type="ECO:0000313" key="2">
    <source>
        <dbReference type="EMBL" id="KIA76110.1"/>
    </source>
</evidence>
<keyword evidence="1" id="KW-1133">Transmembrane helix</keyword>
<dbReference type="RefSeq" id="WP_006342399.1">
    <property type="nucleotide sequence ID" value="NZ_BAWW01000066.1"/>
</dbReference>
<comment type="caution">
    <text evidence="2">The sequence shown here is derived from an EMBL/GenBank/DDBJ whole genome shotgun (WGS) entry which is preliminary data.</text>
</comment>
<reference evidence="2 3" key="1">
    <citation type="journal article" date="2014" name="Mol. Biol. Evol.">
        <title>Massive expansion of Ubiquitination-related gene families within the Chlamydiae.</title>
        <authorList>
            <person name="Domman D."/>
            <person name="Collingro A."/>
            <person name="Lagkouvardos I."/>
            <person name="Gehre L."/>
            <person name="Weinmaier T."/>
            <person name="Rattei T."/>
            <person name="Subtil A."/>
            <person name="Horn M."/>
        </authorList>
    </citation>
    <scope>NUCLEOTIDE SEQUENCE [LARGE SCALE GENOMIC DNA]</scope>
    <source>
        <strain evidence="2 3">OEW1</strain>
    </source>
</reference>
<keyword evidence="1" id="KW-0812">Transmembrane</keyword>
<evidence type="ECO:0000313" key="3">
    <source>
        <dbReference type="Proteomes" id="UP000031307"/>
    </source>
</evidence>
<dbReference type="Proteomes" id="UP000031307">
    <property type="component" value="Unassembled WGS sequence"/>
</dbReference>
<keyword evidence="1" id="KW-0472">Membrane</keyword>
<feature type="transmembrane region" description="Helical" evidence="1">
    <location>
        <begin position="135"/>
        <end position="155"/>
    </location>
</feature>
<dbReference type="OMA" id="FFYTINA"/>
<dbReference type="AlphaFoldDB" id="A0A0C1C4Q5"/>
<evidence type="ECO:0008006" key="4">
    <source>
        <dbReference type="Google" id="ProtNLM"/>
    </source>
</evidence>